<feature type="compositionally biased region" description="Basic and acidic residues" evidence="2">
    <location>
        <begin position="114"/>
        <end position="133"/>
    </location>
</feature>
<proteinExistence type="predicted"/>
<gene>
    <name evidence="4" type="ORF">BSTOLATCC_MIC40605</name>
</gene>
<evidence type="ECO:0000313" key="4">
    <source>
        <dbReference type="EMBL" id="CAG9326172.1"/>
    </source>
</evidence>
<dbReference type="SUPFAM" id="SSF51045">
    <property type="entry name" value="WW domain"/>
    <property type="match status" value="1"/>
</dbReference>
<keyword evidence="1" id="KW-0175">Coiled coil</keyword>
<dbReference type="EMBL" id="CAJZBQ010000040">
    <property type="protein sequence ID" value="CAG9326172.1"/>
    <property type="molecule type" value="Genomic_DNA"/>
</dbReference>
<dbReference type="InterPro" id="IPR053233">
    <property type="entry name" value="ABRA-related"/>
</dbReference>
<dbReference type="PANTHER" id="PTHR21715:SF0">
    <property type="entry name" value="RH04127P"/>
    <property type="match status" value="1"/>
</dbReference>
<sequence>MSGSLILDEEIDEAYEPTQEEILDYAKWLGMKLPEDKDFLYIAKEGLKAPLPEPWKACQNKEGEIYFFNFQTGESVWDHPCDKYYKDLFQELKTKKSKSRQSNHNNNNSNQIESQKKTHTKQEKPRTSLEKADPLLEITQLEKEWKKKLDEVKKKGQQELEDFIVDLQKQKVVELAEYRGEFDKDLRKKGEAWKKQLEDLEIFEASAPKKVALNLEENKKLIENERKRLEDQANSELELYRREESQTTQVEINSMKATYDLEVKRLEKDFWDQKVTYESSKVQSDFLIKKYDEDLIKEGKKLEIEFEEKLKKMREEKKNEINRLNSTKNTKKLEENLSFKVQEMEQRYKIKVDNEKRIIYQDYEKELSSLKSIRENANETPEFNQFSNIHEKKRIIDDIQLKYQASFEKEKSAIDREIAIRLESEKNLIESEFAIKKKKIIDERSVPIKEYPVSYETEMLKTINDIDGINKKIHIKDEEIERIKALIYENSKELQKLTIYIDQSNTIANSANRIEDLKREIESKNKIIAKLSTENPDKIQTLEEEINKLKRVISNNPQKKKRIEKSESEESEKFAYNGIGNELRENEIFKKWRNEKQSSMKKLTNLHVYESDILEDEDIDLSSPMERNDLSRGPKKYGEWMNNLQEDLEHMIDHSRKIRQGL</sequence>
<feature type="compositionally biased region" description="Low complexity" evidence="2">
    <location>
        <begin position="102"/>
        <end position="113"/>
    </location>
</feature>
<dbReference type="Proteomes" id="UP001162131">
    <property type="component" value="Unassembled WGS sequence"/>
</dbReference>
<protein>
    <recommendedName>
        <fullName evidence="3">WW domain-containing protein</fullName>
    </recommendedName>
</protein>
<feature type="coiled-coil region" evidence="1">
    <location>
        <begin position="212"/>
        <end position="246"/>
    </location>
</feature>
<comment type="caution">
    <text evidence="4">The sequence shown here is derived from an EMBL/GenBank/DDBJ whole genome shotgun (WGS) entry which is preliminary data.</text>
</comment>
<reference evidence="4" key="1">
    <citation type="submission" date="2021-09" db="EMBL/GenBank/DDBJ databases">
        <authorList>
            <consortium name="AG Swart"/>
            <person name="Singh M."/>
            <person name="Singh A."/>
            <person name="Seah K."/>
            <person name="Emmerich C."/>
        </authorList>
    </citation>
    <scope>NUCLEOTIDE SEQUENCE</scope>
    <source>
        <strain evidence="4">ATCC30299</strain>
    </source>
</reference>
<dbReference type="CDD" id="cd00201">
    <property type="entry name" value="WW"/>
    <property type="match status" value="1"/>
</dbReference>
<evidence type="ECO:0000259" key="3">
    <source>
        <dbReference type="PROSITE" id="PS50020"/>
    </source>
</evidence>
<organism evidence="4 5">
    <name type="scientific">Blepharisma stoltei</name>
    <dbReference type="NCBI Taxonomy" id="1481888"/>
    <lineage>
        <taxon>Eukaryota</taxon>
        <taxon>Sar</taxon>
        <taxon>Alveolata</taxon>
        <taxon>Ciliophora</taxon>
        <taxon>Postciliodesmatophora</taxon>
        <taxon>Heterotrichea</taxon>
        <taxon>Heterotrichida</taxon>
        <taxon>Blepharismidae</taxon>
        <taxon>Blepharisma</taxon>
    </lineage>
</organism>
<name>A0AAU9JG04_9CILI</name>
<dbReference type="Gene3D" id="3.30.1470.10">
    <property type="entry name" value="Photosystem I PsaD, reaction center subunit II"/>
    <property type="match status" value="1"/>
</dbReference>
<feature type="domain" description="WW" evidence="3">
    <location>
        <begin position="49"/>
        <end position="82"/>
    </location>
</feature>
<feature type="coiled-coil region" evidence="1">
    <location>
        <begin position="500"/>
        <end position="534"/>
    </location>
</feature>
<dbReference type="PANTHER" id="PTHR21715">
    <property type="entry name" value="RH04127P"/>
    <property type="match status" value="1"/>
</dbReference>
<accession>A0AAU9JG04</accession>
<feature type="coiled-coil region" evidence="1">
    <location>
        <begin position="296"/>
        <end position="334"/>
    </location>
</feature>
<dbReference type="SMART" id="SM00456">
    <property type="entry name" value="WW"/>
    <property type="match status" value="1"/>
</dbReference>
<dbReference type="InterPro" id="IPR001202">
    <property type="entry name" value="WW_dom"/>
</dbReference>
<dbReference type="InterPro" id="IPR036020">
    <property type="entry name" value="WW_dom_sf"/>
</dbReference>
<evidence type="ECO:0000313" key="5">
    <source>
        <dbReference type="Proteomes" id="UP001162131"/>
    </source>
</evidence>
<evidence type="ECO:0000256" key="1">
    <source>
        <dbReference type="SAM" id="Coils"/>
    </source>
</evidence>
<dbReference type="AlphaFoldDB" id="A0AAU9JG04"/>
<keyword evidence="5" id="KW-1185">Reference proteome</keyword>
<dbReference type="PROSITE" id="PS50020">
    <property type="entry name" value="WW_DOMAIN_2"/>
    <property type="match status" value="1"/>
</dbReference>
<dbReference type="Pfam" id="PF00397">
    <property type="entry name" value="WW"/>
    <property type="match status" value="1"/>
</dbReference>
<evidence type="ECO:0000256" key="2">
    <source>
        <dbReference type="SAM" id="MobiDB-lite"/>
    </source>
</evidence>
<feature type="region of interest" description="Disordered" evidence="2">
    <location>
        <begin position="95"/>
        <end position="133"/>
    </location>
</feature>